<dbReference type="PROSITE" id="PS51211">
    <property type="entry name" value="VITELLOGENIN"/>
    <property type="match status" value="1"/>
</dbReference>
<evidence type="ECO:0000256" key="2">
    <source>
        <dbReference type="ARBA" id="ARBA00022448"/>
    </source>
</evidence>
<organism evidence="8 9">
    <name type="scientific">Cimex lectularius</name>
    <name type="common">Bed bug</name>
    <name type="synonym">Acanthia lectularia</name>
    <dbReference type="NCBI Taxonomy" id="79782"/>
    <lineage>
        <taxon>Eukaryota</taxon>
        <taxon>Metazoa</taxon>
        <taxon>Ecdysozoa</taxon>
        <taxon>Arthropoda</taxon>
        <taxon>Hexapoda</taxon>
        <taxon>Insecta</taxon>
        <taxon>Pterygota</taxon>
        <taxon>Neoptera</taxon>
        <taxon>Paraneoptera</taxon>
        <taxon>Hemiptera</taxon>
        <taxon>Heteroptera</taxon>
        <taxon>Panheteroptera</taxon>
        <taxon>Cimicomorpha</taxon>
        <taxon>Cimicidae</taxon>
        <taxon>Cimex</taxon>
    </lineage>
</organism>
<evidence type="ECO:0000259" key="7">
    <source>
        <dbReference type="PROSITE" id="PS51211"/>
    </source>
</evidence>
<comment type="subcellular location">
    <subcellularLocation>
        <location evidence="1">Endoplasmic reticulum</location>
    </subcellularLocation>
</comment>
<dbReference type="GO" id="GO:0005548">
    <property type="term" value="F:phospholipid transporter activity"/>
    <property type="evidence" value="ECO:0007669"/>
    <property type="project" value="InterPro"/>
</dbReference>
<evidence type="ECO:0000313" key="8">
    <source>
        <dbReference type="EnsemblMetazoa" id="XP_014251936.1"/>
    </source>
</evidence>
<evidence type="ECO:0000256" key="4">
    <source>
        <dbReference type="ARBA" id="ARBA00022824"/>
    </source>
</evidence>
<dbReference type="Pfam" id="PF19444">
    <property type="entry name" value="MTP_lip_bd"/>
    <property type="match status" value="1"/>
</dbReference>
<dbReference type="InterPro" id="IPR039988">
    <property type="entry name" value="MTTP"/>
</dbReference>
<dbReference type="Gene3D" id="2.30.230.10">
    <property type="entry name" value="Lipovitellin, beta-sheet shell regions, chain A"/>
    <property type="match status" value="1"/>
</dbReference>
<evidence type="ECO:0000256" key="3">
    <source>
        <dbReference type="ARBA" id="ARBA00022729"/>
    </source>
</evidence>
<dbReference type="GO" id="GO:0008289">
    <property type="term" value="F:lipid binding"/>
    <property type="evidence" value="ECO:0007669"/>
    <property type="project" value="InterPro"/>
</dbReference>
<name>A0A8I6RY25_CIMLE</name>
<dbReference type="InterPro" id="IPR015816">
    <property type="entry name" value="Vitellinogen_b-sht_N"/>
</dbReference>
<keyword evidence="9" id="KW-1185">Reference proteome</keyword>
<feature type="domain" description="Vitellogenin" evidence="7">
    <location>
        <begin position="34"/>
        <end position="646"/>
    </location>
</feature>
<dbReference type="PANTHER" id="PTHR13024:SF0">
    <property type="entry name" value="MICROSOMAL TRIACYLGLYCEROL TRANSFER PROTEIN"/>
    <property type="match status" value="1"/>
</dbReference>
<dbReference type="OrthoDB" id="5865932at2759"/>
<dbReference type="GO" id="GO:0042157">
    <property type="term" value="P:lipoprotein metabolic process"/>
    <property type="evidence" value="ECO:0007669"/>
    <property type="project" value="TreeGrafter"/>
</dbReference>
<dbReference type="Gene3D" id="1.25.10.20">
    <property type="entry name" value="Vitellinogen, superhelical"/>
    <property type="match status" value="1"/>
</dbReference>
<dbReference type="RefSeq" id="XP_014251936.1">
    <property type="nucleotide sequence ID" value="XM_014396450.2"/>
</dbReference>
<dbReference type="Pfam" id="PF01347">
    <property type="entry name" value="Vitellogenin_N"/>
    <property type="match status" value="1"/>
</dbReference>
<dbReference type="InterPro" id="IPR011030">
    <property type="entry name" value="Lipovitellin_superhlx_dom"/>
</dbReference>
<comment type="caution">
    <text evidence="5">Lacks conserved residue(s) required for the propagation of feature annotation.</text>
</comment>
<dbReference type="InterPro" id="IPR015819">
    <property type="entry name" value="Lipid_transp_b-sht_shell"/>
</dbReference>
<sequence length="885" mass="99418">MPPHRTKHIYHASSTGKISASMLKLSFLIFLAVTAAGGEVRFGGSYSFSQNVLMFDHGMVPVGFKLTGQLNLANLNNGALLAELKDLQLLVKSSQESQDGYTSHVSKIDQLVNKPFVIQLSQNEVKKVYLAIDEDPTLANIKKGLASLFQIRQTNDKFEEKDMSGVCQVDYKNTGNHILKSKTGCHWRGNKLMKSRLWGMKIDSKRFEEIVLTKGNLVDHVVADEEHTLLSAWNKIMRIKTTTQTELKLKDSTILDKKMDLSQVQKDLSVTFNEHNFEFNTNESVQEHPKIKLTSFVKNNKRTITNDIGTSESAQMFLQGVKAASKFTVADLNAYFSSKKYKKKEIVEQVLDIIGSKPTPETHNAVMKFLEIENEDVEVDYCDRYLWALSLNPHPQLFIINDLFELGESRHSNAKLWQTIVLTVPAMVYSYTQKNPDDAENDKLLQRGIDFLINHLNRCEDEDFDCQKVYMRAFVNIPDPKTLSYLLQFKKIFNKRLIVEIMSALQKIDAKHWTKEVLDLAEEVYLANSTYDSTARIISLDMLLKTKINDNATLMKILSVLKHNDVSKELKQYLMISLEGLYEKNEGLKKKVNTFLRDNRRNNYDSQALSGFSTTFHRTFMDGGRLSTVQEISNSILKSGVVNVDILNEGQASTAFSLGLYSKGLSSFVSSAEDESDDALTAGMQLRVMNVSLRPFVFFDGNGELMSHVFAGTASTLTPAYQALVLLDDDTVALPLGIGHIAQISFMSGASVDLSGQNKLSLWYKTGNTLVQNKAGLAFEGKISLNLPFVKTEVEFNLFATPELHLLSSLNFGDGIAMCLELDQPDLTVRYTTYKVEQVMGSKHKVKKTSNTTIQAPGRSFALNSMNNAMCNALAKQGWFDEENS</sequence>
<dbReference type="CTD" id="35362"/>
<dbReference type="PANTHER" id="PTHR13024">
    <property type="entry name" value="MICROSOMAL TRIGLYCERIDE TRANSFER PROTEIN, LARGE SUBUNIT"/>
    <property type="match status" value="1"/>
</dbReference>
<keyword evidence="4" id="KW-0256">Endoplasmic reticulum</keyword>
<proteinExistence type="predicted"/>
<keyword evidence="2" id="KW-0813">Transport</keyword>
<evidence type="ECO:0000256" key="6">
    <source>
        <dbReference type="SAM" id="SignalP"/>
    </source>
</evidence>
<accession>A0A8I6RY25</accession>
<reference evidence="8" key="1">
    <citation type="submission" date="2022-01" db="UniProtKB">
        <authorList>
            <consortium name="EnsemblMetazoa"/>
        </authorList>
    </citation>
    <scope>IDENTIFICATION</scope>
</reference>
<dbReference type="GeneID" id="106668043"/>
<dbReference type="AlphaFoldDB" id="A0A8I6RY25"/>
<protein>
    <recommendedName>
        <fullName evidence="7">Vitellogenin domain-containing protein</fullName>
    </recommendedName>
</protein>
<evidence type="ECO:0000313" key="9">
    <source>
        <dbReference type="Proteomes" id="UP000494040"/>
    </source>
</evidence>
<dbReference type="InterPro" id="IPR045811">
    <property type="entry name" value="MTP_lip-bd"/>
</dbReference>
<dbReference type="GO" id="GO:0005794">
    <property type="term" value="C:Golgi apparatus"/>
    <property type="evidence" value="ECO:0007669"/>
    <property type="project" value="TreeGrafter"/>
</dbReference>
<dbReference type="SUPFAM" id="SSF48431">
    <property type="entry name" value="Lipovitellin-phosvitin complex, superhelical domain"/>
    <property type="match status" value="1"/>
</dbReference>
<dbReference type="EnsemblMetazoa" id="XM_014396450.2">
    <property type="protein sequence ID" value="XP_014251936.1"/>
    <property type="gene ID" value="LOC106668043"/>
</dbReference>
<dbReference type="GO" id="GO:0005783">
    <property type="term" value="C:endoplasmic reticulum"/>
    <property type="evidence" value="ECO:0007669"/>
    <property type="project" value="UniProtKB-SubCell"/>
</dbReference>
<dbReference type="GO" id="GO:0016323">
    <property type="term" value="C:basolateral plasma membrane"/>
    <property type="evidence" value="ECO:0007669"/>
    <property type="project" value="TreeGrafter"/>
</dbReference>
<evidence type="ECO:0000256" key="5">
    <source>
        <dbReference type="PROSITE-ProRule" id="PRU00557"/>
    </source>
</evidence>
<dbReference type="KEGG" id="clec:106668043"/>
<dbReference type="InterPro" id="IPR001747">
    <property type="entry name" value="Vitellogenin_N"/>
</dbReference>
<dbReference type="OMA" id="AMRRIFH"/>
<feature type="chain" id="PRO_5035238950" description="Vitellogenin domain-containing protein" evidence="6">
    <location>
        <begin position="38"/>
        <end position="885"/>
    </location>
</feature>
<dbReference type="Proteomes" id="UP000494040">
    <property type="component" value="Unassembled WGS sequence"/>
</dbReference>
<evidence type="ECO:0000256" key="1">
    <source>
        <dbReference type="ARBA" id="ARBA00004240"/>
    </source>
</evidence>
<dbReference type="SUPFAM" id="SSF56968">
    <property type="entry name" value="Lipovitellin-phosvitin complex, beta-sheet shell regions"/>
    <property type="match status" value="1"/>
</dbReference>
<feature type="signal peptide" evidence="6">
    <location>
        <begin position="1"/>
        <end position="37"/>
    </location>
</feature>
<keyword evidence="3 6" id="KW-0732">Signal</keyword>
<dbReference type="SMART" id="SM00638">
    <property type="entry name" value="LPD_N"/>
    <property type="match status" value="1"/>
</dbReference>